<keyword evidence="2" id="KW-0808">Transferase</keyword>
<dbReference type="PANTHER" id="PTHR30160">
    <property type="entry name" value="TETRAACYLDISACCHARIDE 4'-KINASE-RELATED"/>
    <property type="match status" value="1"/>
</dbReference>
<dbReference type="InterPro" id="IPR051199">
    <property type="entry name" value="LPS_LOS_Heptosyltrfase"/>
</dbReference>
<sequence>MTGLLDTLRPQRILVFRALQLGDMLCAVPALRALRAAAPTARITLVGLPWAAQLRLRYPHYLDDFIAFPGHHTLPEQALRHEELPAFHMALARRHPDLAIQLHGDGSRTNAIVAGFGARANAGFHPAGESPLPGWDGVPWPATGLEPHRLLPLMEHLGAPAHGTHLEFPLYPADDAELHASGLADDLEPGQYFCIHPGARSRDKCWPIERFAEVADHIAQAWALTPVLTGAANEAGLAHAVAERMQAPARIAAGPISIGAMAALMAGARLLVCNDTGVSHLAAGLKLPSVVLFNKADITRWAPEDTDLHRCLWDPGGERAREVMAHADALLARGAGQARA</sequence>
<dbReference type="Gene3D" id="3.40.50.2000">
    <property type="entry name" value="Glycogen Phosphorylase B"/>
    <property type="match status" value="2"/>
</dbReference>
<proteinExistence type="predicted"/>
<dbReference type="SUPFAM" id="SSF53756">
    <property type="entry name" value="UDP-Glycosyltransferase/glycogen phosphorylase"/>
    <property type="match status" value="1"/>
</dbReference>
<dbReference type="GO" id="GO:0009244">
    <property type="term" value="P:lipopolysaccharide core region biosynthetic process"/>
    <property type="evidence" value="ECO:0007669"/>
    <property type="project" value="TreeGrafter"/>
</dbReference>
<dbReference type="Proteomes" id="UP000315112">
    <property type="component" value="Unassembled WGS sequence"/>
</dbReference>
<protein>
    <recommendedName>
        <fullName evidence="5">LPS biosynthesis glycosyltransferase</fullName>
    </recommendedName>
</protein>
<evidence type="ECO:0000313" key="4">
    <source>
        <dbReference type="Proteomes" id="UP000315112"/>
    </source>
</evidence>
<dbReference type="GO" id="GO:0005829">
    <property type="term" value="C:cytosol"/>
    <property type="evidence" value="ECO:0007669"/>
    <property type="project" value="TreeGrafter"/>
</dbReference>
<evidence type="ECO:0000313" key="3">
    <source>
        <dbReference type="EMBL" id="TWI46606.1"/>
    </source>
</evidence>
<reference evidence="3 4" key="1">
    <citation type="journal article" date="2015" name="Stand. Genomic Sci.">
        <title>Genomic Encyclopedia of Bacterial and Archaeal Type Strains, Phase III: the genomes of soil and plant-associated and newly described type strains.</title>
        <authorList>
            <person name="Whitman W.B."/>
            <person name="Woyke T."/>
            <person name="Klenk H.P."/>
            <person name="Zhou Y."/>
            <person name="Lilburn T.G."/>
            <person name="Beck B.J."/>
            <person name="De Vos P."/>
            <person name="Vandamme P."/>
            <person name="Eisen J.A."/>
            <person name="Garrity G."/>
            <person name="Hugenholtz P."/>
            <person name="Kyrpides N.C."/>
        </authorList>
    </citation>
    <scope>NUCLEOTIDE SEQUENCE [LARGE SCALE GENOMIC DNA]</scope>
    <source>
        <strain evidence="3 4">CGMCC 1.10685</strain>
    </source>
</reference>
<organism evidence="3 4">
    <name type="scientific">Pseudoduganella flava</name>
    <dbReference type="NCBI Taxonomy" id="871742"/>
    <lineage>
        <taxon>Bacteria</taxon>
        <taxon>Pseudomonadati</taxon>
        <taxon>Pseudomonadota</taxon>
        <taxon>Betaproteobacteria</taxon>
        <taxon>Burkholderiales</taxon>
        <taxon>Oxalobacteraceae</taxon>
        <taxon>Telluria group</taxon>
        <taxon>Pseudoduganella</taxon>
    </lineage>
</organism>
<evidence type="ECO:0000256" key="2">
    <source>
        <dbReference type="ARBA" id="ARBA00022679"/>
    </source>
</evidence>
<dbReference type="InterPro" id="IPR002201">
    <property type="entry name" value="Glyco_trans_9"/>
</dbReference>
<dbReference type="AlphaFoldDB" id="A0A562PRB1"/>
<keyword evidence="1" id="KW-0328">Glycosyltransferase</keyword>
<dbReference type="PANTHER" id="PTHR30160:SF1">
    <property type="entry name" value="LIPOPOLYSACCHARIDE 1,2-N-ACETYLGLUCOSAMINETRANSFERASE-RELATED"/>
    <property type="match status" value="1"/>
</dbReference>
<dbReference type="EMBL" id="VLKW01000005">
    <property type="protein sequence ID" value="TWI46606.1"/>
    <property type="molecule type" value="Genomic_DNA"/>
</dbReference>
<gene>
    <name evidence="3" type="ORF">IP92_02965</name>
</gene>
<dbReference type="Pfam" id="PF01075">
    <property type="entry name" value="Glyco_transf_9"/>
    <property type="match status" value="1"/>
</dbReference>
<name>A0A562PRB1_9BURK</name>
<accession>A0A562PRB1</accession>
<dbReference type="RefSeq" id="WP_229418792.1">
    <property type="nucleotide sequence ID" value="NZ_CP046904.1"/>
</dbReference>
<evidence type="ECO:0008006" key="5">
    <source>
        <dbReference type="Google" id="ProtNLM"/>
    </source>
</evidence>
<dbReference type="CDD" id="cd03789">
    <property type="entry name" value="GT9_LPS_heptosyltransferase"/>
    <property type="match status" value="1"/>
</dbReference>
<comment type="caution">
    <text evidence="3">The sequence shown here is derived from an EMBL/GenBank/DDBJ whole genome shotgun (WGS) entry which is preliminary data.</text>
</comment>
<evidence type="ECO:0000256" key="1">
    <source>
        <dbReference type="ARBA" id="ARBA00022676"/>
    </source>
</evidence>
<dbReference type="GO" id="GO:0008713">
    <property type="term" value="F:ADP-heptose-lipopolysaccharide heptosyltransferase activity"/>
    <property type="evidence" value="ECO:0007669"/>
    <property type="project" value="TreeGrafter"/>
</dbReference>